<gene>
    <name evidence="1" type="ORF">PCOR1329_LOCUS57515</name>
</gene>
<sequence length="88" mass="9950">MSLNVSGCSSPDVSEIIKGKYQVSEQNHNKNVYRKEGDSSTVVLIYYWDDRDGPNFHGWWFGPKIGGDQVWAYNEDKGSPNPPGQGWK</sequence>
<organism evidence="1 2">
    <name type="scientific">Prorocentrum cordatum</name>
    <dbReference type="NCBI Taxonomy" id="2364126"/>
    <lineage>
        <taxon>Eukaryota</taxon>
        <taxon>Sar</taxon>
        <taxon>Alveolata</taxon>
        <taxon>Dinophyceae</taxon>
        <taxon>Prorocentrales</taxon>
        <taxon>Prorocentraceae</taxon>
        <taxon>Prorocentrum</taxon>
    </lineage>
</organism>
<keyword evidence="2" id="KW-1185">Reference proteome</keyword>
<dbReference type="Proteomes" id="UP001189429">
    <property type="component" value="Unassembled WGS sequence"/>
</dbReference>
<proteinExistence type="predicted"/>
<comment type="caution">
    <text evidence="1">The sequence shown here is derived from an EMBL/GenBank/DDBJ whole genome shotgun (WGS) entry which is preliminary data.</text>
</comment>
<dbReference type="EMBL" id="CAUYUJ010017107">
    <property type="protein sequence ID" value="CAK0871839.1"/>
    <property type="molecule type" value="Genomic_DNA"/>
</dbReference>
<name>A0ABN9VIB8_9DINO</name>
<accession>A0ABN9VIB8</accession>
<reference evidence="1" key="1">
    <citation type="submission" date="2023-10" db="EMBL/GenBank/DDBJ databases">
        <authorList>
            <person name="Chen Y."/>
            <person name="Shah S."/>
            <person name="Dougan E. K."/>
            <person name="Thang M."/>
            <person name="Chan C."/>
        </authorList>
    </citation>
    <scope>NUCLEOTIDE SEQUENCE [LARGE SCALE GENOMIC DNA]</scope>
</reference>
<evidence type="ECO:0000313" key="1">
    <source>
        <dbReference type="EMBL" id="CAK0871839.1"/>
    </source>
</evidence>
<protein>
    <submittedName>
        <fullName evidence="1">Uncharacterized protein</fullName>
    </submittedName>
</protein>
<evidence type="ECO:0000313" key="2">
    <source>
        <dbReference type="Proteomes" id="UP001189429"/>
    </source>
</evidence>
<feature type="non-terminal residue" evidence="1">
    <location>
        <position position="88"/>
    </location>
</feature>